<keyword evidence="4 10" id="KW-1133">Transmembrane helix</keyword>
<sequence length="311" mass="35359">MATTSLPDVEIDFTKPWYSPLIALFMLLGVLIFFGNILTLVAYMQTPQLQTPTNLLICNQSVCDILFSILGQPFLWFSYTQPGIYYVLTDKWLCLLGLFTTRLTSMASLVAIVLLSLERSVAIFCPFRYYVLVSDHVVRRVIAASWLFSVVLNGMPLLGWQTWQPGLRCFSMYVVPNAYNMFIYTNFSVICLISAAIMNICIAVVATRKKNCAVNDFNAAANTGNQGNFKITKMLLKVVGLFYLCWMPFLVLTIFYTITPIGQREHLPDWFIAIHDLSKVLVAVNSVLNPIIYAHSNQQYRQAFKRILHIN</sequence>
<dbReference type="EnsemblMetazoa" id="CapteT135796">
    <property type="protein sequence ID" value="CapteP135796"/>
    <property type="gene ID" value="CapteG135796"/>
</dbReference>
<comment type="similarity">
    <text evidence="9">Belongs to the G-protein coupled receptor 1 family.</text>
</comment>
<dbReference type="Gene3D" id="1.20.1070.10">
    <property type="entry name" value="Rhodopsin 7-helix transmembrane proteins"/>
    <property type="match status" value="1"/>
</dbReference>
<keyword evidence="3 9" id="KW-0812">Transmembrane</keyword>
<dbReference type="Proteomes" id="UP000014760">
    <property type="component" value="Unassembled WGS sequence"/>
</dbReference>
<dbReference type="SUPFAM" id="SSF81321">
    <property type="entry name" value="Family A G protein-coupled receptor-like"/>
    <property type="match status" value="1"/>
</dbReference>
<evidence type="ECO:0000313" key="13">
    <source>
        <dbReference type="EnsemblMetazoa" id="CapteP135796"/>
    </source>
</evidence>
<name>R7UET3_CAPTE</name>
<feature type="transmembrane region" description="Helical" evidence="10">
    <location>
        <begin position="181"/>
        <end position="206"/>
    </location>
</feature>
<dbReference type="HOGENOM" id="CLU_009579_11_5_1"/>
<dbReference type="Pfam" id="PF00001">
    <property type="entry name" value="7tm_1"/>
    <property type="match status" value="1"/>
</dbReference>
<dbReference type="InterPro" id="IPR017452">
    <property type="entry name" value="GPCR_Rhodpsn_7TM"/>
</dbReference>
<dbReference type="PRINTS" id="PR00237">
    <property type="entry name" value="GPCRRHODOPSN"/>
</dbReference>
<dbReference type="InterPro" id="IPR000276">
    <property type="entry name" value="GPCR_Rhodpsn"/>
</dbReference>
<evidence type="ECO:0000256" key="4">
    <source>
        <dbReference type="ARBA" id="ARBA00022989"/>
    </source>
</evidence>
<dbReference type="OMA" id="VTSWTVG"/>
<reference evidence="14" key="1">
    <citation type="submission" date="2012-12" db="EMBL/GenBank/DDBJ databases">
        <authorList>
            <person name="Hellsten U."/>
            <person name="Grimwood J."/>
            <person name="Chapman J.A."/>
            <person name="Shapiro H."/>
            <person name="Aerts A."/>
            <person name="Otillar R.P."/>
            <person name="Terry A.Y."/>
            <person name="Boore J.L."/>
            <person name="Simakov O."/>
            <person name="Marletaz F."/>
            <person name="Cho S.-J."/>
            <person name="Edsinger-Gonzales E."/>
            <person name="Havlak P."/>
            <person name="Kuo D.-H."/>
            <person name="Larsson T."/>
            <person name="Lv J."/>
            <person name="Arendt D."/>
            <person name="Savage R."/>
            <person name="Osoegawa K."/>
            <person name="de Jong P."/>
            <person name="Lindberg D.R."/>
            <person name="Seaver E.C."/>
            <person name="Weisblat D.A."/>
            <person name="Putnam N.H."/>
            <person name="Grigoriev I.V."/>
            <person name="Rokhsar D.S."/>
        </authorList>
    </citation>
    <scope>NUCLEOTIDE SEQUENCE</scope>
    <source>
        <strain evidence="14">I ESC-2004</strain>
    </source>
</reference>
<gene>
    <name evidence="12" type="ORF">CAPTEDRAFT_135796</name>
</gene>
<evidence type="ECO:0000313" key="14">
    <source>
        <dbReference type="Proteomes" id="UP000014760"/>
    </source>
</evidence>
<accession>R7UET3</accession>
<feature type="transmembrane region" description="Helical" evidence="10">
    <location>
        <begin position="238"/>
        <end position="258"/>
    </location>
</feature>
<keyword evidence="5 9" id="KW-0297">G-protein coupled receptor</keyword>
<dbReference type="EMBL" id="AMQN01008145">
    <property type="status" value="NOT_ANNOTATED_CDS"/>
    <property type="molecule type" value="Genomic_DNA"/>
</dbReference>
<evidence type="ECO:0000313" key="12">
    <source>
        <dbReference type="EMBL" id="ELU04469.1"/>
    </source>
</evidence>
<organism evidence="12">
    <name type="scientific">Capitella teleta</name>
    <name type="common">Polychaete worm</name>
    <dbReference type="NCBI Taxonomy" id="283909"/>
    <lineage>
        <taxon>Eukaryota</taxon>
        <taxon>Metazoa</taxon>
        <taxon>Spiralia</taxon>
        <taxon>Lophotrochozoa</taxon>
        <taxon>Annelida</taxon>
        <taxon>Polychaeta</taxon>
        <taxon>Sedentaria</taxon>
        <taxon>Scolecida</taxon>
        <taxon>Capitellidae</taxon>
        <taxon>Capitella</taxon>
    </lineage>
</organism>
<evidence type="ECO:0000256" key="5">
    <source>
        <dbReference type="ARBA" id="ARBA00023040"/>
    </source>
</evidence>
<evidence type="ECO:0000256" key="7">
    <source>
        <dbReference type="ARBA" id="ARBA00023170"/>
    </source>
</evidence>
<dbReference type="CDD" id="cd00637">
    <property type="entry name" value="7tm_classA_rhodopsin-like"/>
    <property type="match status" value="1"/>
</dbReference>
<evidence type="ECO:0000256" key="3">
    <source>
        <dbReference type="ARBA" id="ARBA00022692"/>
    </source>
</evidence>
<feature type="transmembrane region" description="Helical" evidence="10">
    <location>
        <begin position="95"/>
        <end position="117"/>
    </location>
</feature>
<dbReference type="GO" id="GO:0004930">
    <property type="term" value="F:G protein-coupled receptor activity"/>
    <property type="evidence" value="ECO:0007669"/>
    <property type="project" value="UniProtKB-KW"/>
</dbReference>
<evidence type="ECO:0000256" key="2">
    <source>
        <dbReference type="ARBA" id="ARBA00022475"/>
    </source>
</evidence>
<keyword evidence="8 9" id="KW-0807">Transducer</keyword>
<feature type="transmembrane region" description="Helical" evidence="10">
    <location>
        <begin position="55"/>
        <end position="75"/>
    </location>
</feature>
<reference evidence="13" key="3">
    <citation type="submission" date="2015-06" db="UniProtKB">
        <authorList>
            <consortium name="EnsemblMetazoa"/>
        </authorList>
    </citation>
    <scope>IDENTIFICATION</scope>
</reference>
<dbReference type="SMART" id="SM01381">
    <property type="entry name" value="7TM_GPCR_Srsx"/>
    <property type="match status" value="1"/>
</dbReference>
<evidence type="ECO:0000256" key="9">
    <source>
        <dbReference type="RuleBase" id="RU000688"/>
    </source>
</evidence>
<dbReference type="EMBL" id="KB302274">
    <property type="protein sequence ID" value="ELU04469.1"/>
    <property type="molecule type" value="Genomic_DNA"/>
</dbReference>
<keyword evidence="2" id="KW-1003">Cell membrane</keyword>
<keyword evidence="6 10" id="KW-0472">Membrane</keyword>
<keyword evidence="7 9" id="KW-0675">Receptor</keyword>
<feature type="transmembrane region" description="Helical" evidence="10">
    <location>
        <begin position="20"/>
        <end position="43"/>
    </location>
</feature>
<dbReference type="AlphaFoldDB" id="R7UET3"/>
<comment type="subcellular location">
    <subcellularLocation>
        <location evidence="1">Cell membrane</location>
        <topology evidence="1">Multi-pass membrane protein</topology>
    </subcellularLocation>
</comment>
<evidence type="ECO:0000256" key="8">
    <source>
        <dbReference type="ARBA" id="ARBA00023224"/>
    </source>
</evidence>
<evidence type="ECO:0000256" key="10">
    <source>
        <dbReference type="SAM" id="Phobius"/>
    </source>
</evidence>
<evidence type="ECO:0000256" key="1">
    <source>
        <dbReference type="ARBA" id="ARBA00004651"/>
    </source>
</evidence>
<keyword evidence="14" id="KW-1185">Reference proteome</keyword>
<dbReference type="PROSITE" id="PS50262">
    <property type="entry name" value="G_PROTEIN_RECEP_F1_2"/>
    <property type="match status" value="1"/>
</dbReference>
<evidence type="ECO:0000256" key="6">
    <source>
        <dbReference type="ARBA" id="ARBA00023136"/>
    </source>
</evidence>
<feature type="transmembrane region" description="Helical" evidence="10">
    <location>
        <begin position="270"/>
        <end position="292"/>
    </location>
</feature>
<proteinExistence type="inferred from homology"/>
<reference evidence="12 14" key="2">
    <citation type="journal article" date="2013" name="Nature">
        <title>Insights into bilaterian evolution from three spiralian genomes.</title>
        <authorList>
            <person name="Simakov O."/>
            <person name="Marletaz F."/>
            <person name="Cho S.J."/>
            <person name="Edsinger-Gonzales E."/>
            <person name="Havlak P."/>
            <person name="Hellsten U."/>
            <person name="Kuo D.H."/>
            <person name="Larsson T."/>
            <person name="Lv J."/>
            <person name="Arendt D."/>
            <person name="Savage R."/>
            <person name="Osoegawa K."/>
            <person name="de Jong P."/>
            <person name="Grimwood J."/>
            <person name="Chapman J.A."/>
            <person name="Shapiro H."/>
            <person name="Aerts A."/>
            <person name="Otillar R.P."/>
            <person name="Terry A.Y."/>
            <person name="Boore J.L."/>
            <person name="Grigoriev I.V."/>
            <person name="Lindberg D.R."/>
            <person name="Seaver E.C."/>
            <person name="Weisblat D.A."/>
            <person name="Putnam N.H."/>
            <person name="Rokhsar D.S."/>
        </authorList>
    </citation>
    <scope>NUCLEOTIDE SEQUENCE</scope>
    <source>
        <strain evidence="12 14">I ESC-2004</strain>
    </source>
</reference>
<dbReference type="PROSITE" id="PS00237">
    <property type="entry name" value="G_PROTEIN_RECEP_F1_1"/>
    <property type="match status" value="1"/>
</dbReference>
<dbReference type="GO" id="GO:0005886">
    <property type="term" value="C:plasma membrane"/>
    <property type="evidence" value="ECO:0007669"/>
    <property type="project" value="UniProtKB-SubCell"/>
</dbReference>
<feature type="transmembrane region" description="Helical" evidence="10">
    <location>
        <begin position="137"/>
        <end position="161"/>
    </location>
</feature>
<protein>
    <recommendedName>
        <fullName evidence="11">G-protein coupled receptors family 1 profile domain-containing protein</fullName>
    </recommendedName>
</protein>
<dbReference type="OrthoDB" id="5965749at2759"/>
<dbReference type="STRING" id="283909.R7UET3"/>
<dbReference type="InterPro" id="IPR050569">
    <property type="entry name" value="TAAR"/>
</dbReference>
<feature type="domain" description="G-protein coupled receptors family 1 profile" evidence="11">
    <location>
        <begin position="35"/>
        <end position="293"/>
    </location>
</feature>
<evidence type="ECO:0000259" key="11">
    <source>
        <dbReference type="PROSITE" id="PS50262"/>
    </source>
</evidence>
<dbReference type="PANTHER" id="PTHR24249">
    <property type="entry name" value="HISTAMINE RECEPTOR-RELATED G-PROTEIN COUPLED RECEPTOR"/>
    <property type="match status" value="1"/>
</dbReference>
<dbReference type="PANTHER" id="PTHR24249:SF424">
    <property type="entry name" value="G-PROTEIN COUPLED RECEPTORS FAMILY 1 PROFILE DOMAIN-CONTAINING PROTEIN"/>
    <property type="match status" value="1"/>
</dbReference>